<protein>
    <submittedName>
        <fullName evidence="2">Uncharacterized protein</fullName>
    </submittedName>
</protein>
<accession>A0ABY8TS42</accession>
<name>A0ABY8TS42_TETOB</name>
<reference evidence="2 3" key="1">
    <citation type="submission" date="2023-05" db="EMBL/GenBank/DDBJ databases">
        <title>A 100% complete, gapless, phased diploid assembly of the Scenedesmus obliquus UTEX 3031 genome.</title>
        <authorList>
            <person name="Biondi T.C."/>
            <person name="Hanschen E.R."/>
            <person name="Kwon T."/>
            <person name="Eng W."/>
            <person name="Kruse C.P.S."/>
            <person name="Koehler S.I."/>
            <person name="Kunde Y."/>
            <person name="Gleasner C.D."/>
            <person name="You Mak K.T."/>
            <person name="Polle J."/>
            <person name="Hovde B.T."/>
            <person name="Starkenburg S.R."/>
        </authorList>
    </citation>
    <scope>NUCLEOTIDE SEQUENCE [LARGE SCALE GENOMIC DNA]</scope>
    <source>
        <strain evidence="2 3">DOE0152z</strain>
    </source>
</reference>
<keyword evidence="3" id="KW-1185">Reference proteome</keyword>
<evidence type="ECO:0000313" key="3">
    <source>
        <dbReference type="Proteomes" id="UP001244341"/>
    </source>
</evidence>
<feature type="transmembrane region" description="Helical" evidence="1">
    <location>
        <begin position="51"/>
        <end position="71"/>
    </location>
</feature>
<keyword evidence="1" id="KW-1133">Transmembrane helix</keyword>
<keyword evidence="1" id="KW-0812">Transmembrane</keyword>
<keyword evidence="1" id="KW-0472">Membrane</keyword>
<dbReference type="Proteomes" id="UP001244341">
    <property type="component" value="Chromosome 3b"/>
</dbReference>
<proteinExistence type="predicted"/>
<dbReference type="EMBL" id="CP126210">
    <property type="protein sequence ID" value="WIA11953.1"/>
    <property type="molecule type" value="Genomic_DNA"/>
</dbReference>
<evidence type="ECO:0000256" key="1">
    <source>
        <dbReference type="SAM" id="Phobius"/>
    </source>
</evidence>
<evidence type="ECO:0000313" key="2">
    <source>
        <dbReference type="EMBL" id="WIA11953.1"/>
    </source>
</evidence>
<gene>
    <name evidence="2" type="ORF">OEZ85_012035</name>
</gene>
<feature type="transmembrane region" description="Helical" evidence="1">
    <location>
        <begin position="20"/>
        <end position="39"/>
    </location>
</feature>
<sequence length="90" mass="9786">MQPPPQPVSVPPLLAWLPPSLLLHLRSLAHFLAACWGLLREFHAPSLGEALRRLALVLGASLALIVVVSTIDSGWLYCYLLNARRVPVAA</sequence>
<organism evidence="2 3">
    <name type="scientific">Tetradesmus obliquus</name>
    <name type="common">Green alga</name>
    <name type="synonym">Acutodesmus obliquus</name>
    <dbReference type="NCBI Taxonomy" id="3088"/>
    <lineage>
        <taxon>Eukaryota</taxon>
        <taxon>Viridiplantae</taxon>
        <taxon>Chlorophyta</taxon>
        <taxon>core chlorophytes</taxon>
        <taxon>Chlorophyceae</taxon>
        <taxon>CS clade</taxon>
        <taxon>Sphaeropleales</taxon>
        <taxon>Scenedesmaceae</taxon>
        <taxon>Tetradesmus</taxon>
    </lineage>
</organism>